<keyword evidence="3" id="KW-0255">Endonuclease</keyword>
<dbReference type="PANTHER" id="PTHR14859">
    <property type="entry name" value="CALCOFLUOR WHITE HYPERSENSITIVE PROTEIN PRECURSOR"/>
    <property type="match status" value="1"/>
</dbReference>
<feature type="transmembrane region" description="Helical" evidence="1">
    <location>
        <begin position="59"/>
        <end position="79"/>
    </location>
</feature>
<evidence type="ECO:0000256" key="1">
    <source>
        <dbReference type="SAM" id="Phobius"/>
    </source>
</evidence>
<dbReference type="InterPro" id="IPR036691">
    <property type="entry name" value="Endo/exonu/phosph_ase_sf"/>
</dbReference>
<name>A0AAW9S330_9BACT</name>
<dbReference type="GO" id="GO:0016020">
    <property type="term" value="C:membrane"/>
    <property type="evidence" value="ECO:0007669"/>
    <property type="project" value="GOC"/>
</dbReference>
<comment type="caution">
    <text evidence="3">The sequence shown here is derived from an EMBL/GenBank/DDBJ whole genome shotgun (WGS) entry which is preliminary data.</text>
</comment>
<feature type="domain" description="Endonuclease/exonuclease/phosphatase" evidence="2">
    <location>
        <begin position="94"/>
        <end position="330"/>
    </location>
</feature>
<protein>
    <submittedName>
        <fullName evidence="3">Endonuclease/exonuclease/phosphatase family protein</fullName>
    </submittedName>
</protein>
<dbReference type="Pfam" id="PF03372">
    <property type="entry name" value="Exo_endo_phos"/>
    <property type="match status" value="1"/>
</dbReference>
<keyword evidence="1" id="KW-0472">Membrane</keyword>
<keyword evidence="4" id="KW-1185">Reference proteome</keyword>
<dbReference type="RefSeq" id="WP_346824357.1">
    <property type="nucleotide sequence ID" value="NZ_JBDKWZ010000024.1"/>
</dbReference>
<dbReference type="CDD" id="cd09084">
    <property type="entry name" value="EEP-2"/>
    <property type="match status" value="1"/>
</dbReference>
<evidence type="ECO:0000259" key="2">
    <source>
        <dbReference type="Pfam" id="PF03372"/>
    </source>
</evidence>
<proteinExistence type="predicted"/>
<keyword evidence="1" id="KW-0812">Transmembrane</keyword>
<evidence type="ECO:0000313" key="4">
    <source>
        <dbReference type="Proteomes" id="UP001403385"/>
    </source>
</evidence>
<dbReference type="InterPro" id="IPR051916">
    <property type="entry name" value="GPI-anchor_lipid_remodeler"/>
</dbReference>
<sequence>MKYLIAFCSAFSLLCLLSPLLVRWGLGIAGVMAPLLPLVFVLNLLLILLAGFKKSWWALLPLGWVVWTLPFLPSFYQWGQPKVAASSNPTISILSYNVSFFNIPAPFSDAYYDPLANSPAITLQKWLKNHPADIKCLQEFYDDENSSIFNNETALSKEGMYECYFVAKPRHQNGTRRGLAIFSKYPIVNTGEIFLSDNLYNGAIYADIQIGQDTVRVINIHLESMQLAAASDLFSAYQNGVMNHLRQVRQIQPFIASSSYPVIVSGDFNSTPYSAVYQEFNKDLLSSFERAGSGFGFTYNGSTLKFLRIDHQFYTPSLKALQYTTYSDITASQHFPIEVKYELPMSSTLSLKD</sequence>
<reference evidence="3 4" key="1">
    <citation type="submission" date="2024-04" db="EMBL/GenBank/DDBJ databases">
        <title>Novel genus in family Flammeovirgaceae.</title>
        <authorList>
            <person name="Nguyen T.H."/>
            <person name="Vuong T.Q."/>
            <person name="Le H."/>
            <person name="Kim S.-G."/>
        </authorList>
    </citation>
    <scope>NUCLEOTIDE SEQUENCE [LARGE SCALE GENOMIC DNA]</scope>
    <source>
        <strain evidence="3 4">JCM 23209</strain>
    </source>
</reference>
<accession>A0AAW9S330</accession>
<feature type="transmembrane region" description="Helical" evidence="1">
    <location>
        <begin position="33"/>
        <end position="52"/>
    </location>
</feature>
<keyword evidence="3" id="KW-0540">Nuclease</keyword>
<dbReference type="Gene3D" id="3.60.10.10">
    <property type="entry name" value="Endonuclease/exonuclease/phosphatase"/>
    <property type="match status" value="1"/>
</dbReference>
<dbReference type="GO" id="GO:0006506">
    <property type="term" value="P:GPI anchor biosynthetic process"/>
    <property type="evidence" value="ECO:0007669"/>
    <property type="project" value="TreeGrafter"/>
</dbReference>
<dbReference type="EMBL" id="JBDKWZ010000024">
    <property type="protein sequence ID" value="MEN7551577.1"/>
    <property type="molecule type" value="Genomic_DNA"/>
</dbReference>
<dbReference type="InterPro" id="IPR005135">
    <property type="entry name" value="Endo/exonuclease/phosphatase"/>
</dbReference>
<keyword evidence="3" id="KW-0378">Hydrolase</keyword>
<dbReference type="SUPFAM" id="SSF56219">
    <property type="entry name" value="DNase I-like"/>
    <property type="match status" value="1"/>
</dbReference>
<dbReference type="PANTHER" id="PTHR14859:SF15">
    <property type="entry name" value="ENDONUCLEASE_EXONUCLEASE_PHOSPHATASE DOMAIN-CONTAINING PROTEIN"/>
    <property type="match status" value="1"/>
</dbReference>
<organism evidence="3 4">
    <name type="scientific">Rapidithrix thailandica</name>
    <dbReference type="NCBI Taxonomy" id="413964"/>
    <lineage>
        <taxon>Bacteria</taxon>
        <taxon>Pseudomonadati</taxon>
        <taxon>Bacteroidota</taxon>
        <taxon>Cytophagia</taxon>
        <taxon>Cytophagales</taxon>
        <taxon>Flammeovirgaceae</taxon>
        <taxon>Rapidithrix</taxon>
    </lineage>
</organism>
<dbReference type="Proteomes" id="UP001403385">
    <property type="component" value="Unassembled WGS sequence"/>
</dbReference>
<dbReference type="GO" id="GO:0004519">
    <property type="term" value="F:endonuclease activity"/>
    <property type="evidence" value="ECO:0007669"/>
    <property type="project" value="UniProtKB-KW"/>
</dbReference>
<evidence type="ECO:0000313" key="3">
    <source>
        <dbReference type="EMBL" id="MEN7551577.1"/>
    </source>
</evidence>
<dbReference type="AlphaFoldDB" id="A0AAW9S330"/>
<gene>
    <name evidence="3" type="ORF">AAG747_26925</name>
</gene>
<keyword evidence="1" id="KW-1133">Transmembrane helix</keyword>